<dbReference type="InterPro" id="IPR011646">
    <property type="entry name" value="KAP_P-loop"/>
</dbReference>
<keyword evidence="5" id="KW-1185">Reference proteome</keyword>
<dbReference type="OrthoDB" id="6084525at2759"/>
<dbReference type="Proteomes" id="UP000605970">
    <property type="component" value="Unassembled WGS sequence"/>
</dbReference>
<name>A0A8S9ZEK0_9BILA</name>
<feature type="domain" description="KAP NTPase" evidence="2">
    <location>
        <begin position="3"/>
        <end position="205"/>
    </location>
</feature>
<dbReference type="PANTHER" id="PTHR24116">
    <property type="entry name" value="KINASE D-INTERACTING SUBSTRATE OF 220 KDA"/>
    <property type="match status" value="1"/>
</dbReference>
<dbReference type="InterPro" id="IPR052771">
    <property type="entry name" value="Neurotrophin_sig_adaptor"/>
</dbReference>
<comment type="caution">
    <text evidence="4">The sequence shown here is derived from an EMBL/GenBank/DDBJ whole genome shotgun (WGS) entry which is preliminary data.</text>
</comment>
<dbReference type="Pfam" id="PF23307">
    <property type="entry name" value="SAM_KIDINS220"/>
    <property type="match status" value="1"/>
</dbReference>
<organism evidence="4 5">
    <name type="scientific">Meloidogyne graminicola</name>
    <dbReference type="NCBI Taxonomy" id="189291"/>
    <lineage>
        <taxon>Eukaryota</taxon>
        <taxon>Metazoa</taxon>
        <taxon>Ecdysozoa</taxon>
        <taxon>Nematoda</taxon>
        <taxon>Chromadorea</taxon>
        <taxon>Rhabditida</taxon>
        <taxon>Tylenchina</taxon>
        <taxon>Tylenchomorpha</taxon>
        <taxon>Tylenchoidea</taxon>
        <taxon>Meloidogynidae</taxon>
        <taxon>Meloidogyninae</taxon>
        <taxon>Meloidogyne</taxon>
    </lineage>
</organism>
<evidence type="ECO:0008006" key="6">
    <source>
        <dbReference type="Google" id="ProtNLM"/>
    </source>
</evidence>
<feature type="region of interest" description="Disordered" evidence="1">
    <location>
        <begin position="456"/>
        <end position="523"/>
    </location>
</feature>
<feature type="compositionally biased region" description="Low complexity" evidence="1">
    <location>
        <begin position="456"/>
        <end position="468"/>
    </location>
</feature>
<dbReference type="AlphaFoldDB" id="A0A8S9ZEK0"/>
<gene>
    <name evidence="4" type="ORF">Mgra_00008822</name>
</gene>
<evidence type="ECO:0000259" key="3">
    <source>
        <dbReference type="Pfam" id="PF23307"/>
    </source>
</evidence>
<dbReference type="GO" id="GO:0019887">
    <property type="term" value="F:protein kinase regulator activity"/>
    <property type="evidence" value="ECO:0007669"/>
    <property type="project" value="TreeGrafter"/>
</dbReference>
<reference evidence="4" key="1">
    <citation type="journal article" date="2020" name="Ecol. Evol.">
        <title>Genome structure and content of the rice root-knot nematode (Meloidogyne graminicola).</title>
        <authorList>
            <person name="Phan N.T."/>
            <person name="Danchin E.G.J."/>
            <person name="Klopp C."/>
            <person name="Perfus-Barbeoch L."/>
            <person name="Kozlowski D.K."/>
            <person name="Koutsovoulos G.D."/>
            <person name="Lopez-Roques C."/>
            <person name="Bouchez O."/>
            <person name="Zahm M."/>
            <person name="Besnard G."/>
            <person name="Bellafiore S."/>
        </authorList>
    </citation>
    <scope>NUCLEOTIDE SEQUENCE</scope>
    <source>
        <strain evidence="4">VN-18</strain>
    </source>
</reference>
<evidence type="ECO:0000259" key="2">
    <source>
        <dbReference type="Pfam" id="PF07693"/>
    </source>
</evidence>
<dbReference type="InterPro" id="IPR057092">
    <property type="entry name" value="SAM_KIDINS220"/>
</dbReference>
<evidence type="ECO:0000313" key="4">
    <source>
        <dbReference type="EMBL" id="KAF7630901.1"/>
    </source>
</evidence>
<feature type="domain" description="Kinase D-interacting substrate of 220 kDa-like SAM" evidence="3">
    <location>
        <begin position="371"/>
        <end position="443"/>
    </location>
</feature>
<feature type="compositionally biased region" description="Basic and acidic residues" evidence="1">
    <location>
        <begin position="497"/>
        <end position="507"/>
    </location>
</feature>
<accession>A0A8S9ZEK0</accession>
<dbReference type="GO" id="GO:0030165">
    <property type="term" value="F:PDZ domain binding"/>
    <property type="evidence" value="ECO:0007669"/>
    <property type="project" value="TreeGrafter"/>
</dbReference>
<dbReference type="PANTHER" id="PTHR24116:SF0">
    <property type="entry name" value="KINASE D-INTERACTING SUBSTRATE OF 220 KDA"/>
    <property type="match status" value="1"/>
</dbReference>
<evidence type="ECO:0000313" key="5">
    <source>
        <dbReference type="Proteomes" id="UP000605970"/>
    </source>
</evidence>
<dbReference type="EMBL" id="JABEBT010000125">
    <property type="protein sequence ID" value="KAF7630901.1"/>
    <property type="molecule type" value="Genomic_DNA"/>
</dbReference>
<proteinExistence type="predicted"/>
<dbReference type="Pfam" id="PF07693">
    <property type="entry name" value="KAP_NTPase"/>
    <property type="match status" value="1"/>
</dbReference>
<protein>
    <recommendedName>
        <fullName evidence="6">KAP NTPase domain-containing protein</fullName>
    </recommendedName>
</protein>
<sequence>MLQKLQKEVDLLVSLVTTLDAFINSQTRLVIMVDGLDSCEQNKMVQLLDAFNLFFCSRQNAPFVVLLALDRNIIISTIQQNLRSSGSENEITGRDYLKNIVTMPFFLDHIVALRRMRNQQNAKKMALDVNNLSALPLKDRVRSDTFLGSKMSLRATDRTDSAGIGGISTNVNEISHFSPSFDLFANINPRTLRRIVNSIALTGRLLRVFDVEFNWWQVYAWVSLIEQWPWRMCWLIDVACSLQDDSLLLYELYCQLKSRISIREGMEDLDRNSSEFESVFRKLCAGKHNQLTVGHARSFAPCTSNLDPYMRRLIREQRGGEPLVDLAEETEEQEKGGGGSHDPFGPLKELLGAEAEFLFDDPLVWASISKPLARMSITEIDILMKRLNISKDKIQYVGDTLIKHNLNGLALYSCNLEELRDVLNLPLGDWTLFQLFITCLRKWKPFITQSLTATLGAPTTTTTDNTQTECRSPSERPTPLRSIIEEDGAQSTPLSILEREKSQNEGERDNDEDTNSVASVAGSEHCLLKTSNAPLIE</sequence>
<evidence type="ECO:0000256" key="1">
    <source>
        <dbReference type="SAM" id="MobiDB-lite"/>
    </source>
</evidence>